<comment type="caution">
    <text evidence="1">The sequence shown here is derived from an EMBL/GenBank/DDBJ whole genome shotgun (WGS) entry which is preliminary data.</text>
</comment>
<reference evidence="1 2" key="1">
    <citation type="submission" date="2018-05" db="EMBL/GenBank/DDBJ databases">
        <title>Vancomycin-resistant Enterococcus faecium strain from Chelyabinsk, Russia.</title>
        <authorList>
            <person name="Gostev V."/>
            <person name="Goncharov A."/>
            <person name="Kolodzhieva V."/>
            <person name="Suvorov A."/>
            <person name="Sidorenko S."/>
            <person name="Zueva L."/>
        </authorList>
    </citation>
    <scope>NUCLEOTIDE SEQUENCE [LARGE SCALE GENOMIC DNA]</scope>
    <source>
        <strain evidence="1 2">20</strain>
    </source>
</reference>
<dbReference type="RefSeq" id="WP_111230909.1">
    <property type="nucleotide sequence ID" value="NZ_JAVRAT010000015.1"/>
</dbReference>
<dbReference type="Proteomes" id="UP000249070">
    <property type="component" value="Unassembled WGS sequence"/>
</dbReference>
<evidence type="ECO:0000313" key="2">
    <source>
        <dbReference type="Proteomes" id="UP000249070"/>
    </source>
</evidence>
<dbReference type="AlphaFoldDB" id="A0AB73TNJ7"/>
<dbReference type="EMBL" id="QHGU01000059">
    <property type="protein sequence ID" value="PZM55151.1"/>
    <property type="molecule type" value="Genomic_DNA"/>
</dbReference>
<proteinExistence type="predicted"/>
<evidence type="ECO:0000313" key="1">
    <source>
        <dbReference type="EMBL" id="PZM55151.1"/>
    </source>
</evidence>
<name>A0AB73TNJ7_ENTFC</name>
<sequence length="70" mass="7911">MDQKMAEMHDHLLHSICERTGLSEEEVNQKLMEISEAMNKGVDFSMNQLDDFLAQHMKDALASDAADSVE</sequence>
<accession>A0AB73TNJ7</accession>
<gene>
    <name evidence="1" type="ORF">DKP91_10935</name>
</gene>
<protein>
    <submittedName>
        <fullName evidence="1">Uncharacterized protein</fullName>
    </submittedName>
</protein>
<organism evidence="1 2">
    <name type="scientific">Enterococcus faecium</name>
    <name type="common">Streptococcus faecium</name>
    <dbReference type="NCBI Taxonomy" id="1352"/>
    <lineage>
        <taxon>Bacteria</taxon>
        <taxon>Bacillati</taxon>
        <taxon>Bacillota</taxon>
        <taxon>Bacilli</taxon>
        <taxon>Lactobacillales</taxon>
        <taxon>Enterococcaceae</taxon>
        <taxon>Enterococcus</taxon>
    </lineage>
</organism>